<accession>A0A368TBY0</accession>
<keyword evidence="5 6" id="KW-0472">Membrane</keyword>
<dbReference type="OrthoDB" id="3175972at2"/>
<comment type="subcellular location">
    <subcellularLocation>
        <location evidence="1">Cell membrane</location>
        <topology evidence="1">Multi-pass membrane protein</topology>
    </subcellularLocation>
</comment>
<evidence type="ECO:0000256" key="3">
    <source>
        <dbReference type="ARBA" id="ARBA00022692"/>
    </source>
</evidence>
<dbReference type="EMBL" id="QEIN01000032">
    <property type="protein sequence ID" value="RCV60792.1"/>
    <property type="molecule type" value="Genomic_DNA"/>
</dbReference>
<proteinExistence type="predicted"/>
<evidence type="ECO:0000256" key="5">
    <source>
        <dbReference type="ARBA" id="ARBA00023136"/>
    </source>
</evidence>
<comment type="caution">
    <text evidence="7">The sequence shown here is derived from an EMBL/GenBank/DDBJ whole genome shotgun (WGS) entry which is preliminary data.</text>
</comment>
<feature type="transmembrane region" description="Helical" evidence="6">
    <location>
        <begin position="41"/>
        <end position="63"/>
    </location>
</feature>
<keyword evidence="4 6" id="KW-1133">Transmembrane helix</keyword>
<evidence type="ECO:0000256" key="4">
    <source>
        <dbReference type="ARBA" id="ARBA00022989"/>
    </source>
</evidence>
<keyword evidence="8" id="KW-1185">Reference proteome</keyword>
<feature type="transmembrane region" description="Helical" evidence="6">
    <location>
        <begin position="120"/>
        <end position="141"/>
    </location>
</feature>
<evidence type="ECO:0000256" key="1">
    <source>
        <dbReference type="ARBA" id="ARBA00004651"/>
    </source>
</evidence>
<dbReference type="PANTHER" id="PTHR30086">
    <property type="entry name" value="ARGININE EXPORTER PROTEIN ARGO"/>
    <property type="match status" value="1"/>
</dbReference>
<feature type="transmembrane region" description="Helical" evidence="6">
    <location>
        <begin position="69"/>
        <end position="89"/>
    </location>
</feature>
<sequence length="213" mass="21966">MPTPTTLLAFSVASLVIVLIPGPSVLFVLSRAMVAGRRTALRTAVGNGLGGMVPVLTVAVGLGALVTRFAPLFTAVKLAGAAYLVYLGVQAIRHRHQLAESLDAAPEAAVRPGRAVWDGFVVGATNPKTLVFFVAVLPQFVDPAAGQASLQMLVLGTLAVAIGVASDSCYALLVGTVRGWFVRAPRRMAMTGAVSGMLMIGLGAQFALTGRRA</sequence>
<organism evidence="7 8">
    <name type="scientific">Marinitenerispora sediminis</name>
    <dbReference type="NCBI Taxonomy" id="1931232"/>
    <lineage>
        <taxon>Bacteria</taxon>
        <taxon>Bacillati</taxon>
        <taxon>Actinomycetota</taxon>
        <taxon>Actinomycetes</taxon>
        <taxon>Streptosporangiales</taxon>
        <taxon>Nocardiopsidaceae</taxon>
        <taxon>Marinitenerispora</taxon>
    </lineage>
</organism>
<dbReference type="RefSeq" id="WP_114396213.1">
    <property type="nucleotide sequence ID" value="NZ_QEIM01000005.1"/>
</dbReference>
<feature type="transmembrane region" description="Helical" evidence="6">
    <location>
        <begin position="6"/>
        <end position="29"/>
    </location>
</feature>
<keyword evidence="2" id="KW-1003">Cell membrane</keyword>
<dbReference type="PIRSF" id="PIRSF006324">
    <property type="entry name" value="LeuE"/>
    <property type="match status" value="1"/>
</dbReference>
<gene>
    <name evidence="7" type="ORF">DEF24_06090</name>
</gene>
<name>A0A368TBY0_9ACTN</name>
<dbReference type="GO" id="GO:0005886">
    <property type="term" value="C:plasma membrane"/>
    <property type="evidence" value="ECO:0007669"/>
    <property type="project" value="UniProtKB-SubCell"/>
</dbReference>
<dbReference type="AlphaFoldDB" id="A0A368TBY0"/>
<keyword evidence="3 6" id="KW-0812">Transmembrane</keyword>
<dbReference type="InterPro" id="IPR001123">
    <property type="entry name" value="LeuE-type"/>
</dbReference>
<evidence type="ECO:0000313" key="7">
    <source>
        <dbReference type="EMBL" id="RCV60792.1"/>
    </source>
</evidence>
<evidence type="ECO:0000313" key="8">
    <source>
        <dbReference type="Proteomes" id="UP000253318"/>
    </source>
</evidence>
<evidence type="ECO:0000256" key="6">
    <source>
        <dbReference type="SAM" id="Phobius"/>
    </source>
</evidence>
<feature type="transmembrane region" description="Helical" evidence="6">
    <location>
        <begin position="153"/>
        <end position="177"/>
    </location>
</feature>
<dbReference type="Proteomes" id="UP000253318">
    <property type="component" value="Unassembled WGS sequence"/>
</dbReference>
<protein>
    <submittedName>
        <fullName evidence="7">Lysine transporter LysE</fullName>
    </submittedName>
</protein>
<dbReference type="Pfam" id="PF01810">
    <property type="entry name" value="LysE"/>
    <property type="match status" value="1"/>
</dbReference>
<reference evidence="7 8" key="1">
    <citation type="submission" date="2018-04" db="EMBL/GenBank/DDBJ databases">
        <title>Novel actinobacteria from marine sediment.</title>
        <authorList>
            <person name="Ng Z.Y."/>
            <person name="Tan G.Y.A."/>
        </authorList>
    </citation>
    <scope>NUCLEOTIDE SEQUENCE [LARGE SCALE GENOMIC DNA]</scope>
    <source>
        <strain evidence="7 8">TPS81</strain>
    </source>
</reference>
<dbReference type="GO" id="GO:0015171">
    <property type="term" value="F:amino acid transmembrane transporter activity"/>
    <property type="evidence" value="ECO:0007669"/>
    <property type="project" value="TreeGrafter"/>
</dbReference>
<evidence type="ECO:0000256" key="2">
    <source>
        <dbReference type="ARBA" id="ARBA00022475"/>
    </source>
</evidence>
<dbReference type="PANTHER" id="PTHR30086:SF20">
    <property type="entry name" value="ARGININE EXPORTER PROTEIN ARGO-RELATED"/>
    <property type="match status" value="1"/>
</dbReference>
<feature type="transmembrane region" description="Helical" evidence="6">
    <location>
        <begin position="189"/>
        <end position="208"/>
    </location>
</feature>